<dbReference type="EMBL" id="AGXS01000028">
    <property type="protein sequence ID" value="EIY43940.1"/>
    <property type="molecule type" value="Genomic_DNA"/>
</dbReference>
<evidence type="ECO:0000313" key="3">
    <source>
        <dbReference type="EMBL" id="EIY51916.1"/>
    </source>
</evidence>
<dbReference type="PATRIC" id="fig|997884.3.peg.1484"/>
<comment type="caution">
    <text evidence="3">The sequence shown here is derived from an EMBL/GenBank/DDBJ whole genome shotgun (WGS) entry which is preliminary data.</text>
</comment>
<evidence type="ECO:0008006" key="6">
    <source>
        <dbReference type="Google" id="ProtNLM"/>
    </source>
</evidence>
<dbReference type="HOGENOM" id="CLU_140831_0_0_10"/>
<dbReference type="AlphaFoldDB" id="I9S851"/>
<evidence type="ECO:0000313" key="5">
    <source>
        <dbReference type="Proteomes" id="UP000003089"/>
    </source>
</evidence>
<dbReference type="STRING" id="997884.HMPREF1068_01463"/>
<reference evidence="3 5" key="1">
    <citation type="submission" date="2012-02" db="EMBL/GenBank/DDBJ databases">
        <title>The Genome Sequence of Bacteroides nordii CL02T12C05.</title>
        <authorList>
            <consortium name="The Broad Institute Genome Sequencing Platform"/>
            <person name="Earl A."/>
            <person name="Ward D."/>
            <person name="Feldgarden M."/>
            <person name="Gevers D."/>
            <person name="Zitomersky N.L."/>
            <person name="Coyne M.J."/>
            <person name="Comstock L.E."/>
            <person name="Young S.K."/>
            <person name="Zeng Q."/>
            <person name="Gargeya S."/>
            <person name="Fitzgerald M."/>
            <person name="Haas B."/>
            <person name="Abouelleil A."/>
            <person name="Alvarado L."/>
            <person name="Arachchi H.M."/>
            <person name="Berlin A."/>
            <person name="Chapman S.B."/>
            <person name="Gearin G."/>
            <person name="Goldberg J."/>
            <person name="Griggs A."/>
            <person name="Gujja S."/>
            <person name="Hansen M."/>
            <person name="Heiman D."/>
            <person name="Howarth C."/>
            <person name="Larimer J."/>
            <person name="Lui A."/>
            <person name="MacDonald P.J.P."/>
            <person name="McCowen C."/>
            <person name="Montmayeur A."/>
            <person name="Murphy C."/>
            <person name="Neiman D."/>
            <person name="Pearson M."/>
            <person name="Priest M."/>
            <person name="Roberts A."/>
            <person name="Saif S."/>
            <person name="Shea T."/>
            <person name="Sisk P."/>
            <person name="Stolte C."/>
            <person name="Sykes S."/>
            <person name="Wortman J."/>
            <person name="Nusbaum C."/>
            <person name="Birren B."/>
        </authorList>
    </citation>
    <scope>NUCLEOTIDE SEQUENCE [LARGE SCALE GENOMIC DNA]</scope>
    <source>
        <strain evidence="3 5">CL02T12C05</strain>
    </source>
</reference>
<proteinExistence type="predicted"/>
<evidence type="ECO:0000313" key="4">
    <source>
        <dbReference type="EMBL" id="EIY52224.1"/>
    </source>
</evidence>
<dbReference type="Proteomes" id="UP000003089">
    <property type="component" value="Unassembled WGS sequence"/>
</dbReference>
<keyword evidence="5" id="KW-1185">Reference proteome</keyword>
<name>I9S851_9BACE</name>
<evidence type="ECO:0000313" key="2">
    <source>
        <dbReference type="EMBL" id="EIY49704.1"/>
    </source>
</evidence>
<dbReference type="EMBL" id="AGXS01000015">
    <property type="protein sequence ID" value="EIY51916.1"/>
    <property type="molecule type" value="Genomic_DNA"/>
</dbReference>
<dbReference type="EMBL" id="AGXS01000015">
    <property type="protein sequence ID" value="EIY52224.1"/>
    <property type="molecule type" value="Genomic_DNA"/>
</dbReference>
<gene>
    <name evidence="3" type="ORF">HMPREF1068_01463</name>
    <name evidence="4" type="ORF">HMPREF1068_01771</name>
    <name evidence="2" type="ORF">HMPREF1068_02800</name>
    <name evidence="1" type="ORF">HMPREF1068_04265</name>
</gene>
<dbReference type="InterPro" id="IPR009057">
    <property type="entry name" value="Homeodomain-like_sf"/>
</dbReference>
<sequence length="135" mass="15577">MASKVSPRCRYSLDFKLKVLSDYYRSGLTKYFIEQRDGLVHGSIYRWEKALILSAKDLSLSQDLLSQIETMRKAKEKKSQVTSSLSKEEELQAELLRLRKALEYSELRNEALSEVLKIGREEYGIDLLKKAGAKQ</sequence>
<evidence type="ECO:0000313" key="1">
    <source>
        <dbReference type="EMBL" id="EIY43940.1"/>
    </source>
</evidence>
<dbReference type="RefSeq" id="WP_002558726.1">
    <property type="nucleotide sequence ID" value="NZ_JH724314.1"/>
</dbReference>
<protein>
    <recommendedName>
        <fullName evidence="6">Transposase</fullName>
    </recommendedName>
</protein>
<dbReference type="EMBL" id="AGXS01000017">
    <property type="protein sequence ID" value="EIY49704.1"/>
    <property type="molecule type" value="Genomic_DNA"/>
</dbReference>
<dbReference type="GeneID" id="69503882"/>
<dbReference type="SUPFAM" id="SSF46689">
    <property type="entry name" value="Homeodomain-like"/>
    <property type="match status" value="1"/>
</dbReference>
<accession>I9S851</accession>
<organism evidence="3 5">
    <name type="scientific">Bacteroides nordii CL02T12C05</name>
    <dbReference type="NCBI Taxonomy" id="997884"/>
    <lineage>
        <taxon>Bacteria</taxon>
        <taxon>Pseudomonadati</taxon>
        <taxon>Bacteroidota</taxon>
        <taxon>Bacteroidia</taxon>
        <taxon>Bacteroidales</taxon>
        <taxon>Bacteroidaceae</taxon>
        <taxon>Bacteroides</taxon>
    </lineage>
</organism>